<reference evidence="1" key="1">
    <citation type="submission" date="2022-03" db="EMBL/GenBank/DDBJ databases">
        <authorList>
            <person name="Martin H S."/>
        </authorList>
    </citation>
    <scope>NUCLEOTIDE SEQUENCE</scope>
</reference>
<dbReference type="EMBL" id="OW152836">
    <property type="protein sequence ID" value="CAH2056869.1"/>
    <property type="molecule type" value="Genomic_DNA"/>
</dbReference>
<feature type="non-terminal residue" evidence="1">
    <location>
        <position position="106"/>
    </location>
</feature>
<evidence type="ECO:0000313" key="2">
    <source>
        <dbReference type="Proteomes" id="UP000837857"/>
    </source>
</evidence>
<sequence>MVFPGDNTRTLLGRDFIARAGMVLDTGQESYFFSDDPDKKLPFAKSFVLNSELMRVDVSDVSLRENEGTELSSDQRATFNKFLRGRKRTSSPLKDLLRNSPRIKLG</sequence>
<dbReference type="Proteomes" id="UP000837857">
    <property type="component" value="Chromosome 24"/>
</dbReference>
<keyword evidence="2" id="KW-1185">Reference proteome</keyword>
<organism evidence="1 2">
    <name type="scientific">Iphiclides podalirius</name>
    <name type="common">scarce swallowtail</name>
    <dbReference type="NCBI Taxonomy" id="110791"/>
    <lineage>
        <taxon>Eukaryota</taxon>
        <taxon>Metazoa</taxon>
        <taxon>Ecdysozoa</taxon>
        <taxon>Arthropoda</taxon>
        <taxon>Hexapoda</taxon>
        <taxon>Insecta</taxon>
        <taxon>Pterygota</taxon>
        <taxon>Neoptera</taxon>
        <taxon>Endopterygota</taxon>
        <taxon>Lepidoptera</taxon>
        <taxon>Glossata</taxon>
        <taxon>Ditrysia</taxon>
        <taxon>Papilionoidea</taxon>
        <taxon>Papilionidae</taxon>
        <taxon>Papilioninae</taxon>
        <taxon>Iphiclides</taxon>
    </lineage>
</organism>
<proteinExistence type="predicted"/>
<gene>
    <name evidence="1" type="ORF">IPOD504_LOCUS9827</name>
</gene>
<evidence type="ECO:0000313" key="1">
    <source>
        <dbReference type="EMBL" id="CAH2056869.1"/>
    </source>
</evidence>
<accession>A0ABN8IGS9</accession>
<name>A0ABN8IGS9_9NEOP</name>
<protein>
    <submittedName>
        <fullName evidence="1">Uncharacterized protein</fullName>
    </submittedName>
</protein>